<evidence type="ECO:0008006" key="4">
    <source>
        <dbReference type="Google" id="ProtNLM"/>
    </source>
</evidence>
<feature type="compositionally biased region" description="Basic and acidic residues" evidence="1">
    <location>
        <begin position="1"/>
        <end position="20"/>
    </location>
</feature>
<name>A0A7X0EEF4_9PROT</name>
<proteinExistence type="predicted"/>
<evidence type="ECO:0000313" key="3">
    <source>
        <dbReference type="Proteomes" id="UP000539175"/>
    </source>
</evidence>
<dbReference type="Proteomes" id="UP000539175">
    <property type="component" value="Unassembled WGS sequence"/>
</dbReference>
<sequence length="122" mass="13141">MRDGVHDVGRLFPDEKDPDRPATPGLSTPGRVVSTLERNGKSSVSILHYLSSAHRSAAFAAKAVPGYCAIIENGLRWVIDTIFQEDAGRARKDHGSANSPSSESPPQRPQGREAGNLHLEKA</sequence>
<evidence type="ECO:0000313" key="2">
    <source>
        <dbReference type="EMBL" id="MBB6253813.1"/>
    </source>
</evidence>
<organism evidence="2 3">
    <name type="scientific">Nitrospirillum iridis</name>
    <dbReference type="NCBI Taxonomy" id="765888"/>
    <lineage>
        <taxon>Bacteria</taxon>
        <taxon>Pseudomonadati</taxon>
        <taxon>Pseudomonadota</taxon>
        <taxon>Alphaproteobacteria</taxon>
        <taxon>Rhodospirillales</taxon>
        <taxon>Azospirillaceae</taxon>
        <taxon>Nitrospirillum</taxon>
    </lineage>
</organism>
<protein>
    <recommendedName>
        <fullName evidence="4">Transposase</fullName>
    </recommendedName>
</protein>
<dbReference type="EMBL" id="JACIIZ010000013">
    <property type="protein sequence ID" value="MBB6253813.1"/>
    <property type="molecule type" value="Genomic_DNA"/>
</dbReference>
<evidence type="ECO:0000256" key="1">
    <source>
        <dbReference type="SAM" id="MobiDB-lite"/>
    </source>
</evidence>
<feature type="region of interest" description="Disordered" evidence="1">
    <location>
        <begin position="1"/>
        <end position="33"/>
    </location>
</feature>
<comment type="caution">
    <text evidence="2">The sequence shown here is derived from an EMBL/GenBank/DDBJ whole genome shotgun (WGS) entry which is preliminary data.</text>
</comment>
<keyword evidence="3" id="KW-1185">Reference proteome</keyword>
<gene>
    <name evidence="2" type="ORF">FHS74_004389</name>
</gene>
<feature type="region of interest" description="Disordered" evidence="1">
    <location>
        <begin position="88"/>
        <end position="122"/>
    </location>
</feature>
<dbReference type="RefSeq" id="WP_184805092.1">
    <property type="nucleotide sequence ID" value="NZ_JACIIZ010000013.1"/>
</dbReference>
<accession>A0A7X0EEF4</accession>
<dbReference type="AlphaFoldDB" id="A0A7X0EEF4"/>
<reference evidence="2 3" key="1">
    <citation type="submission" date="2020-08" db="EMBL/GenBank/DDBJ databases">
        <title>Genomic Encyclopedia of Type Strains, Phase IV (KMG-IV): sequencing the most valuable type-strain genomes for metagenomic binning, comparative biology and taxonomic classification.</title>
        <authorList>
            <person name="Goeker M."/>
        </authorList>
    </citation>
    <scope>NUCLEOTIDE SEQUENCE [LARGE SCALE GENOMIC DNA]</scope>
    <source>
        <strain evidence="2 3">DSM 22198</strain>
    </source>
</reference>